<evidence type="ECO:0000256" key="3">
    <source>
        <dbReference type="ARBA" id="ARBA00023125"/>
    </source>
</evidence>
<evidence type="ECO:0000256" key="2">
    <source>
        <dbReference type="ARBA" id="ARBA00023015"/>
    </source>
</evidence>
<dbReference type="SUPFAM" id="SSF54171">
    <property type="entry name" value="DNA-binding domain"/>
    <property type="match status" value="1"/>
</dbReference>
<dbReference type="SMART" id="SM00380">
    <property type="entry name" value="AP2"/>
    <property type="match status" value="1"/>
</dbReference>
<dbReference type="GO" id="GO:0003700">
    <property type="term" value="F:DNA-binding transcription factor activity"/>
    <property type="evidence" value="ECO:0007669"/>
    <property type="project" value="InterPro"/>
</dbReference>
<evidence type="ECO:0000313" key="9">
    <source>
        <dbReference type="Proteomes" id="UP001177140"/>
    </source>
</evidence>
<evidence type="ECO:0000256" key="1">
    <source>
        <dbReference type="ARBA" id="ARBA00004123"/>
    </source>
</evidence>
<evidence type="ECO:0000256" key="6">
    <source>
        <dbReference type="SAM" id="MobiDB-lite"/>
    </source>
</evidence>
<feature type="compositionally biased region" description="Polar residues" evidence="6">
    <location>
        <begin position="9"/>
        <end position="26"/>
    </location>
</feature>
<keyword evidence="4" id="KW-0804">Transcription</keyword>
<evidence type="ECO:0000313" key="8">
    <source>
        <dbReference type="EMBL" id="MCL7042762.1"/>
    </source>
</evidence>
<proteinExistence type="predicted"/>
<name>A0AA42AW29_PAPNU</name>
<feature type="region of interest" description="Disordered" evidence="6">
    <location>
        <begin position="1"/>
        <end position="66"/>
    </location>
</feature>
<dbReference type="EMBL" id="JAJJMA010239020">
    <property type="protein sequence ID" value="MCL7042762.1"/>
    <property type="molecule type" value="Genomic_DNA"/>
</dbReference>
<dbReference type="CDD" id="cd00018">
    <property type="entry name" value="AP2"/>
    <property type="match status" value="1"/>
</dbReference>
<dbReference type="PANTHER" id="PTHR31190:SF421">
    <property type="entry name" value="ETHYLENE-RESPONSIVE TRANSCRIPTION FACTOR ERF110"/>
    <property type="match status" value="1"/>
</dbReference>
<comment type="caution">
    <text evidence="8">The sequence shown here is derived from an EMBL/GenBank/DDBJ whole genome shotgun (WGS) entry which is preliminary data.</text>
</comment>
<gene>
    <name evidence="8" type="ORF">MKW94_010644</name>
</gene>
<dbReference type="PANTHER" id="PTHR31190">
    <property type="entry name" value="DNA-BINDING DOMAIN"/>
    <property type="match status" value="1"/>
</dbReference>
<organism evidence="8 9">
    <name type="scientific">Papaver nudicaule</name>
    <name type="common">Iceland poppy</name>
    <dbReference type="NCBI Taxonomy" id="74823"/>
    <lineage>
        <taxon>Eukaryota</taxon>
        <taxon>Viridiplantae</taxon>
        <taxon>Streptophyta</taxon>
        <taxon>Embryophyta</taxon>
        <taxon>Tracheophyta</taxon>
        <taxon>Spermatophyta</taxon>
        <taxon>Magnoliopsida</taxon>
        <taxon>Ranunculales</taxon>
        <taxon>Papaveraceae</taxon>
        <taxon>Papaveroideae</taxon>
        <taxon>Papaver</taxon>
    </lineage>
</organism>
<feature type="compositionally biased region" description="Low complexity" evidence="6">
    <location>
        <begin position="49"/>
        <end position="66"/>
    </location>
</feature>
<dbReference type="InterPro" id="IPR044808">
    <property type="entry name" value="ERF_plant"/>
</dbReference>
<feature type="domain" description="AP2/ERF" evidence="7">
    <location>
        <begin position="277"/>
        <end position="334"/>
    </location>
</feature>
<accession>A0AA42AW29</accession>
<feature type="region of interest" description="Disordered" evidence="6">
    <location>
        <begin position="126"/>
        <end position="284"/>
    </location>
</feature>
<keyword evidence="3" id="KW-0238">DNA-binding</keyword>
<feature type="compositionally biased region" description="Low complexity" evidence="6">
    <location>
        <begin position="126"/>
        <end position="154"/>
    </location>
</feature>
<feature type="compositionally biased region" description="Low complexity" evidence="6">
    <location>
        <begin position="215"/>
        <end position="234"/>
    </location>
</feature>
<feature type="region of interest" description="Disordered" evidence="6">
    <location>
        <begin position="458"/>
        <end position="495"/>
    </location>
</feature>
<evidence type="ECO:0000259" key="7">
    <source>
        <dbReference type="PROSITE" id="PS51032"/>
    </source>
</evidence>
<dbReference type="FunFam" id="3.30.730.10:FF:000001">
    <property type="entry name" value="Ethylene-responsive transcription factor 2"/>
    <property type="match status" value="1"/>
</dbReference>
<dbReference type="Gene3D" id="3.30.730.10">
    <property type="entry name" value="AP2/ERF domain"/>
    <property type="match status" value="1"/>
</dbReference>
<dbReference type="GO" id="GO:0005634">
    <property type="term" value="C:nucleus"/>
    <property type="evidence" value="ECO:0007669"/>
    <property type="project" value="UniProtKB-SubCell"/>
</dbReference>
<keyword evidence="5" id="KW-0539">Nucleus</keyword>
<protein>
    <recommendedName>
        <fullName evidence="7">AP2/ERF domain-containing protein</fullName>
    </recommendedName>
</protein>
<evidence type="ECO:0000256" key="5">
    <source>
        <dbReference type="ARBA" id="ARBA00023242"/>
    </source>
</evidence>
<reference evidence="8" key="1">
    <citation type="submission" date="2022-03" db="EMBL/GenBank/DDBJ databases">
        <title>A functionally conserved STORR gene fusion in Papaver species that diverged 16.8 million years ago.</title>
        <authorList>
            <person name="Catania T."/>
        </authorList>
    </citation>
    <scope>NUCLEOTIDE SEQUENCE</scope>
    <source>
        <strain evidence="8">S-191538</strain>
    </source>
</reference>
<dbReference type="GO" id="GO:0009873">
    <property type="term" value="P:ethylene-activated signaling pathway"/>
    <property type="evidence" value="ECO:0007669"/>
    <property type="project" value="InterPro"/>
</dbReference>
<feature type="compositionally biased region" description="Gly residues" evidence="6">
    <location>
        <begin position="188"/>
        <end position="201"/>
    </location>
</feature>
<dbReference type="Pfam" id="PF00847">
    <property type="entry name" value="AP2"/>
    <property type="match status" value="1"/>
</dbReference>
<dbReference type="PRINTS" id="PR00367">
    <property type="entry name" value="ETHRSPELEMNT"/>
</dbReference>
<dbReference type="GO" id="GO:0003677">
    <property type="term" value="F:DNA binding"/>
    <property type="evidence" value="ECO:0007669"/>
    <property type="project" value="UniProtKB-KW"/>
</dbReference>
<dbReference type="InterPro" id="IPR016177">
    <property type="entry name" value="DNA-bd_dom_sf"/>
</dbReference>
<comment type="subcellular location">
    <subcellularLocation>
        <location evidence="1">Nucleus</location>
    </subcellularLocation>
</comment>
<dbReference type="Proteomes" id="UP001177140">
    <property type="component" value="Unassembled WGS sequence"/>
</dbReference>
<feature type="compositionally biased region" description="Low complexity" evidence="6">
    <location>
        <begin position="242"/>
        <end position="254"/>
    </location>
</feature>
<dbReference type="AlphaFoldDB" id="A0AA42AW29"/>
<keyword evidence="2" id="KW-0805">Transcription regulation</keyword>
<evidence type="ECO:0000256" key="4">
    <source>
        <dbReference type="ARBA" id="ARBA00023163"/>
    </source>
</evidence>
<dbReference type="PROSITE" id="PS51032">
    <property type="entry name" value="AP2_ERF"/>
    <property type="match status" value="1"/>
</dbReference>
<dbReference type="InterPro" id="IPR036955">
    <property type="entry name" value="AP2/ERF_dom_sf"/>
</dbReference>
<sequence>MCMLKVANSKKTSNHTSEYVGYTTNMQQQGGGGTNDQQGSRVRRAGSNQQQPQQQEQQSQQQQEQESAGLMMFAGGDYGSAREMSAMVSALTHVVSGTTGDHHHHWVNYGSSPTSADFIGHLISSNTTSNNNNNNTNTVSVSSPSSSSYSSNTSWGGGGGGGTTTPTHGGQKRERDDDYQQLNISSGHRGGNGGGGGGDGGLRSNFRGGFMGDFKSSPGESSSGTKSGSPEGPSNTAANIVTSTNMPTTTSSSTPRVVQEDQQPQNPEEVGVERRRRYRGVRQRPWGKWAAEIRDPHKAARVWLGTFDTAESAARAYDEAALRFRGNRAKLNFPENVSLRPPTISVSPTTHFSSVSDSQSTLSPVLQIQNPSSSNPTFIQSPLGLQHLQSSSSDINTRDFIDQYSQLLQNSQNSFFQIQQLQQTNPFEQMLYPSSFPFQSSSSASGSVPYSVFQTNDQHSGYFRPDQGGGNGSDYPVYSWMNSSHYAPPPPPPPS</sequence>
<dbReference type="InterPro" id="IPR001471">
    <property type="entry name" value="AP2/ERF_dom"/>
</dbReference>
<keyword evidence="9" id="KW-1185">Reference proteome</keyword>